<evidence type="ECO:0000256" key="4">
    <source>
        <dbReference type="ARBA" id="ARBA00022618"/>
    </source>
</evidence>
<keyword evidence="6" id="KW-0131">Cell cycle</keyword>
<dbReference type="GO" id="GO:0000921">
    <property type="term" value="P:septin ring assembly"/>
    <property type="evidence" value="ECO:0007669"/>
    <property type="project" value="TreeGrafter"/>
</dbReference>
<comment type="subunit">
    <text evidence="8">Homodimer. Interacts with FtsZ.</text>
</comment>
<proteinExistence type="predicted"/>
<dbReference type="AlphaFoldDB" id="A0A832HZK4"/>
<dbReference type="InterPro" id="IPR007838">
    <property type="entry name" value="Cell_div_ZapA-like"/>
</dbReference>
<dbReference type="GO" id="GO:0005829">
    <property type="term" value="C:cytosol"/>
    <property type="evidence" value="ECO:0007669"/>
    <property type="project" value="TreeGrafter"/>
</dbReference>
<dbReference type="SUPFAM" id="SSF102829">
    <property type="entry name" value="Cell division protein ZapA-like"/>
    <property type="match status" value="1"/>
</dbReference>
<gene>
    <name evidence="10" type="ORF">ENR23_00365</name>
</gene>
<reference evidence="10" key="1">
    <citation type="journal article" date="2020" name="mSystems">
        <title>Genome- and Community-Level Interaction Insights into Carbon Utilization and Element Cycling Functions of Hydrothermarchaeota in Hydrothermal Sediment.</title>
        <authorList>
            <person name="Zhou Z."/>
            <person name="Liu Y."/>
            <person name="Xu W."/>
            <person name="Pan J."/>
            <person name="Luo Z.H."/>
            <person name="Li M."/>
        </authorList>
    </citation>
    <scope>NUCLEOTIDE SEQUENCE [LARGE SCALE GENOMIC DNA]</scope>
    <source>
        <strain evidence="10">SpSt-381</strain>
    </source>
</reference>
<dbReference type="PANTHER" id="PTHR34981">
    <property type="entry name" value="CELL DIVISION PROTEIN ZAPA"/>
    <property type="match status" value="1"/>
</dbReference>
<evidence type="ECO:0000256" key="2">
    <source>
        <dbReference type="ARBA" id="ARBA00015195"/>
    </source>
</evidence>
<evidence type="ECO:0000313" key="10">
    <source>
        <dbReference type="EMBL" id="HGZ41881.1"/>
    </source>
</evidence>
<accession>A0A832HZK4</accession>
<organism evidence="10">
    <name type="scientific">Eiseniibacteriota bacterium</name>
    <dbReference type="NCBI Taxonomy" id="2212470"/>
    <lineage>
        <taxon>Bacteria</taxon>
        <taxon>Candidatus Eiseniibacteriota</taxon>
    </lineage>
</organism>
<dbReference type="EMBL" id="DSQF01000002">
    <property type="protein sequence ID" value="HGZ41881.1"/>
    <property type="molecule type" value="Genomic_DNA"/>
</dbReference>
<protein>
    <recommendedName>
        <fullName evidence="2">Cell division protein ZapA</fullName>
    </recommendedName>
    <alternativeName>
        <fullName evidence="9">Z ring-associated protein ZapA</fullName>
    </alternativeName>
</protein>
<evidence type="ECO:0000256" key="9">
    <source>
        <dbReference type="ARBA" id="ARBA00033158"/>
    </source>
</evidence>
<comment type="caution">
    <text evidence="10">The sequence shown here is derived from an EMBL/GenBank/DDBJ whole genome shotgun (WGS) entry which is preliminary data.</text>
</comment>
<evidence type="ECO:0000256" key="1">
    <source>
        <dbReference type="ARBA" id="ARBA00004496"/>
    </source>
</evidence>
<dbReference type="InterPro" id="IPR053712">
    <property type="entry name" value="Bac_CellDiv_Activator"/>
</dbReference>
<comment type="subcellular location">
    <subcellularLocation>
        <location evidence="1">Cytoplasm</location>
    </subcellularLocation>
</comment>
<name>A0A832HZK4_UNCEI</name>
<evidence type="ECO:0000256" key="5">
    <source>
        <dbReference type="ARBA" id="ARBA00023210"/>
    </source>
</evidence>
<sequence length="102" mass="11457">METKNQVQVQIFGHTYTIRGEADQGYILDVAAYVDRKMREITEKVPVASLSKVAILASLNIADELFKERAKQKVTTQEVTHRAAHLNAMLDELFQDGAPRQG</sequence>
<keyword evidence="5" id="KW-0717">Septation</keyword>
<dbReference type="InterPro" id="IPR036192">
    <property type="entry name" value="Cell_div_ZapA-like_sf"/>
</dbReference>
<evidence type="ECO:0000256" key="3">
    <source>
        <dbReference type="ARBA" id="ARBA00022490"/>
    </source>
</evidence>
<evidence type="ECO:0000256" key="6">
    <source>
        <dbReference type="ARBA" id="ARBA00023306"/>
    </source>
</evidence>
<evidence type="ECO:0000256" key="7">
    <source>
        <dbReference type="ARBA" id="ARBA00024910"/>
    </source>
</evidence>
<dbReference type="GO" id="GO:0030428">
    <property type="term" value="C:cell septum"/>
    <property type="evidence" value="ECO:0007669"/>
    <property type="project" value="TreeGrafter"/>
</dbReference>
<dbReference type="GO" id="GO:0000917">
    <property type="term" value="P:division septum assembly"/>
    <property type="evidence" value="ECO:0007669"/>
    <property type="project" value="UniProtKB-KW"/>
</dbReference>
<comment type="function">
    <text evidence="7">Activator of cell division through the inhibition of FtsZ GTPase activity, therefore promoting FtsZ assembly into bundles of protofilaments necessary for the formation of the division Z ring. It is recruited early at mid-cell but it is not essential for cell division.</text>
</comment>
<dbReference type="Gene3D" id="6.10.250.790">
    <property type="match status" value="1"/>
</dbReference>
<dbReference type="GO" id="GO:0032153">
    <property type="term" value="C:cell division site"/>
    <property type="evidence" value="ECO:0007669"/>
    <property type="project" value="TreeGrafter"/>
</dbReference>
<evidence type="ECO:0000256" key="8">
    <source>
        <dbReference type="ARBA" id="ARBA00026068"/>
    </source>
</evidence>
<keyword evidence="3" id="KW-0963">Cytoplasm</keyword>
<dbReference type="Pfam" id="PF05164">
    <property type="entry name" value="ZapA"/>
    <property type="match status" value="1"/>
</dbReference>
<dbReference type="PANTHER" id="PTHR34981:SF1">
    <property type="entry name" value="CELL DIVISION PROTEIN ZAPA"/>
    <property type="match status" value="1"/>
</dbReference>
<dbReference type="GO" id="GO:0043093">
    <property type="term" value="P:FtsZ-dependent cytokinesis"/>
    <property type="evidence" value="ECO:0007669"/>
    <property type="project" value="TreeGrafter"/>
</dbReference>
<keyword evidence="4 10" id="KW-0132">Cell division</keyword>